<sequence>MTYCAFRAPESIWADRDVFDLFDSDRDGLLSADEILLGLGLMAQPVSRSDVDFLIELTDSDGDGLISRAEFAQLRERAPAPFYGGELVFPGFGSPEIDTRTLRDYLCRRGLDFSRAQVTAFLRNVHPDGRAALPCELYEAFVRAYREAGGGVHFGGRWGD</sequence>
<comment type="caution">
    <text evidence="2">The sequence shown here is derived from an EMBL/GenBank/DDBJ whole genome shotgun (WGS) entry which is preliminary data.</text>
</comment>
<dbReference type="CDD" id="cd00051">
    <property type="entry name" value="EFh"/>
    <property type="match status" value="1"/>
</dbReference>
<dbReference type="AlphaFoldDB" id="A0A7W8EF49"/>
<dbReference type="InterPro" id="IPR002048">
    <property type="entry name" value="EF_hand_dom"/>
</dbReference>
<dbReference type="InterPro" id="IPR011992">
    <property type="entry name" value="EF-hand-dom_pair"/>
</dbReference>
<dbReference type="PROSITE" id="PS00018">
    <property type="entry name" value="EF_HAND_1"/>
    <property type="match status" value="2"/>
</dbReference>
<feature type="domain" description="EF-hand" evidence="1">
    <location>
        <begin position="46"/>
        <end position="81"/>
    </location>
</feature>
<dbReference type="InterPro" id="IPR018247">
    <property type="entry name" value="EF_Hand_1_Ca_BS"/>
</dbReference>
<dbReference type="Proteomes" id="UP000568380">
    <property type="component" value="Unassembled WGS sequence"/>
</dbReference>
<dbReference type="GO" id="GO:0005509">
    <property type="term" value="F:calcium ion binding"/>
    <property type="evidence" value="ECO:0007669"/>
    <property type="project" value="InterPro"/>
</dbReference>
<evidence type="ECO:0000259" key="1">
    <source>
        <dbReference type="PROSITE" id="PS50222"/>
    </source>
</evidence>
<name>A0A7W8EF49_9ACTN</name>
<evidence type="ECO:0000313" key="2">
    <source>
        <dbReference type="EMBL" id="MBB5077229.1"/>
    </source>
</evidence>
<dbReference type="Gene3D" id="1.10.238.10">
    <property type="entry name" value="EF-hand"/>
    <property type="match status" value="1"/>
</dbReference>
<accession>A0A7W8EF49</accession>
<keyword evidence="3" id="KW-1185">Reference proteome</keyword>
<feature type="domain" description="EF-hand" evidence="1">
    <location>
        <begin position="16"/>
        <end position="45"/>
    </location>
</feature>
<dbReference type="RefSeq" id="WP_184960898.1">
    <property type="nucleotide sequence ID" value="NZ_JACHIN010000003.1"/>
</dbReference>
<evidence type="ECO:0000313" key="3">
    <source>
        <dbReference type="Proteomes" id="UP000568380"/>
    </source>
</evidence>
<proteinExistence type="predicted"/>
<organism evidence="2 3">
    <name type="scientific">Nonomuraea endophytica</name>
    <dbReference type="NCBI Taxonomy" id="714136"/>
    <lineage>
        <taxon>Bacteria</taxon>
        <taxon>Bacillati</taxon>
        <taxon>Actinomycetota</taxon>
        <taxon>Actinomycetes</taxon>
        <taxon>Streptosporangiales</taxon>
        <taxon>Streptosporangiaceae</taxon>
        <taxon>Nonomuraea</taxon>
    </lineage>
</organism>
<dbReference type="Pfam" id="PF13499">
    <property type="entry name" value="EF-hand_7"/>
    <property type="match status" value="1"/>
</dbReference>
<reference evidence="2 3" key="1">
    <citation type="submission" date="2020-08" db="EMBL/GenBank/DDBJ databases">
        <title>Genomic Encyclopedia of Type Strains, Phase IV (KMG-IV): sequencing the most valuable type-strain genomes for metagenomic binning, comparative biology and taxonomic classification.</title>
        <authorList>
            <person name="Goeker M."/>
        </authorList>
    </citation>
    <scope>NUCLEOTIDE SEQUENCE [LARGE SCALE GENOMIC DNA]</scope>
    <source>
        <strain evidence="2 3">DSM 45385</strain>
    </source>
</reference>
<gene>
    <name evidence="2" type="ORF">HNR40_002702</name>
</gene>
<dbReference type="SUPFAM" id="SSF47473">
    <property type="entry name" value="EF-hand"/>
    <property type="match status" value="1"/>
</dbReference>
<dbReference type="PROSITE" id="PS50222">
    <property type="entry name" value="EF_HAND_2"/>
    <property type="match status" value="2"/>
</dbReference>
<dbReference type="SMART" id="SM00054">
    <property type="entry name" value="EFh"/>
    <property type="match status" value="2"/>
</dbReference>
<dbReference type="EMBL" id="JACHIN010000003">
    <property type="protein sequence ID" value="MBB5077229.1"/>
    <property type="molecule type" value="Genomic_DNA"/>
</dbReference>
<protein>
    <submittedName>
        <fullName evidence="2">Ca2+-binding EF-hand superfamily protein</fullName>
    </submittedName>
</protein>